<dbReference type="OrthoDB" id="2199641at2"/>
<dbReference type="GO" id="GO:0030420">
    <property type="term" value="P:establishment of competence for transformation"/>
    <property type="evidence" value="ECO:0007669"/>
    <property type="project" value="UniProtKB-KW"/>
</dbReference>
<dbReference type="AlphaFoldDB" id="S0JZ79"/>
<comment type="caution">
    <text evidence="4">The sequence shown here is derived from an EMBL/GenBank/DDBJ whole genome shotgun (WGS) entry which is preliminary data.</text>
</comment>
<evidence type="ECO:0008006" key="6">
    <source>
        <dbReference type="Google" id="ProtNLM"/>
    </source>
</evidence>
<dbReference type="InterPro" id="IPR016785">
    <property type="entry name" value="ComGD"/>
</dbReference>
<evidence type="ECO:0000313" key="4">
    <source>
        <dbReference type="EMBL" id="EOW83704.1"/>
    </source>
</evidence>
<name>S0JZ79_9ENTE</name>
<dbReference type="EMBL" id="ASWJ01000007">
    <property type="protein sequence ID" value="EOW83704.1"/>
    <property type="molecule type" value="Genomic_DNA"/>
</dbReference>
<proteinExistence type="predicted"/>
<feature type="transmembrane region" description="Helical" evidence="3">
    <location>
        <begin position="20"/>
        <end position="43"/>
    </location>
</feature>
<comment type="subcellular location">
    <subcellularLocation>
        <location evidence="1">Cell surface</location>
    </subcellularLocation>
</comment>
<keyword evidence="3" id="KW-1133">Transmembrane helix</keyword>
<dbReference type="SUPFAM" id="SSF54523">
    <property type="entry name" value="Pili subunits"/>
    <property type="match status" value="1"/>
</dbReference>
<evidence type="ECO:0000256" key="3">
    <source>
        <dbReference type="SAM" id="Phobius"/>
    </source>
</evidence>
<dbReference type="InterPro" id="IPR045584">
    <property type="entry name" value="Pilin-like"/>
</dbReference>
<dbReference type="PATRIC" id="fig|1121865.3.peg.2228"/>
<keyword evidence="5" id="KW-1185">Reference proteome</keyword>
<dbReference type="NCBIfam" id="TIGR02532">
    <property type="entry name" value="IV_pilin_GFxxxE"/>
    <property type="match status" value="1"/>
</dbReference>
<gene>
    <name evidence="4" type="ORF">I568_01505</name>
</gene>
<evidence type="ECO:0000256" key="1">
    <source>
        <dbReference type="ARBA" id="ARBA00004241"/>
    </source>
</evidence>
<dbReference type="Pfam" id="PF07963">
    <property type="entry name" value="N_methyl"/>
    <property type="match status" value="1"/>
</dbReference>
<dbReference type="RefSeq" id="WP_016184375.1">
    <property type="nucleotide sequence ID" value="NZ_JXKI01000038.1"/>
</dbReference>
<dbReference type="NCBIfam" id="NF040982">
    <property type="entry name" value="ComGD"/>
    <property type="match status" value="1"/>
</dbReference>
<protein>
    <recommendedName>
        <fullName evidence="6">Prepilin-type N-terminal cleavage/methylation domain-containing protein</fullName>
    </recommendedName>
</protein>
<reference evidence="4 5" key="1">
    <citation type="submission" date="2013-03" db="EMBL/GenBank/DDBJ databases">
        <title>The Genome Sequence of Enterococcus columbae ATCC_51263 (PacBio/Illumina hybrid assembly).</title>
        <authorList>
            <consortium name="The Broad Institute Genomics Platform"/>
            <consortium name="The Broad Institute Genome Sequencing Center for Infectious Disease"/>
            <person name="Earl A."/>
            <person name="Russ C."/>
            <person name="Gilmore M."/>
            <person name="Surin D."/>
            <person name="Walker B."/>
            <person name="Young S."/>
            <person name="Zeng Q."/>
            <person name="Gargeya S."/>
            <person name="Fitzgerald M."/>
            <person name="Haas B."/>
            <person name="Abouelleil A."/>
            <person name="Allen A.W."/>
            <person name="Alvarado L."/>
            <person name="Arachchi H.M."/>
            <person name="Berlin A.M."/>
            <person name="Chapman S.B."/>
            <person name="Gainer-Dewar J."/>
            <person name="Goldberg J."/>
            <person name="Griggs A."/>
            <person name="Gujja S."/>
            <person name="Hansen M."/>
            <person name="Howarth C."/>
            <person name="Imamovic A."/>
            <person name="Ireland A."/>
            <person name="Larimer J."/>
            <person name="McCowan C."/>
            <person name="Murphy C."/>
            <person name="Pearson M."/>
            <person name="Poon T.W."/>
            <person name="Priest M."/>
            <person name="Roberts A."/>
            <person name="Saif S."/>
            <person name="Shea T."/>
            <person name="Sisk P."/>
            <person name="Sykes S."/>
            <person name="Wortman J."/>
            <person name="Nusbaum C."/>
            <person name="Birren B."/>
        </authorList>
    </citation>
    <scope>NUCLEOTIDE SEQUENCE [LARGE SCALE GENOMIC DNA]</scope>
    <source>
        <strain evidence="4 5">ATCC 51263</strain>
    </source>
</reference>
<keyword evidence="3" id="KW-0472">Membrane</keyword>
<dbReference type="InterPro" id="IPR012902">
    <property type="entry name" value="N_methyl_site"/>
</dbReference>
<dbReference type="STRING" id="1121865.OMW_02293"/>
<evidence type="ECO:0000256" key="2">
    <source>
        <dbReference type="ARBA" id="ARBA00023287"/>
    </source>
</evidence>
<dbReference type="GO" id="GO:0009986">
    <property type="term" value="C:cell surface"/>
    <property type="evidence" value="ECO:0007669"/>
    <property type="project" value="UniProtKB-SubCell"/>
</dbReference>
<keyword evidence="3" id="KW-0812">Transmembrane</keyword>
<sequence>MFKMNTPYLSKSSVAGFTLIELLCVLFIVSLVSTIGLHGFLGLKARVEQQVFFQTFENNLAYIHERAIIGGTAAYIHSRQDYIAIDFPYDGKAQEILYAPSSIKVITINDLTFHQYTGTYGPISSFDFVDTLANQRITYQLFLGSGRYEKRITPIVHAT</sequence>
<accession>S0JZ79</accession>
<dbReference type="Proteomes" id="UP000014113">
    <property type="component" value="Unassembled WGS sequence"/>
</dbReference>
<evidence type="ECO:0000313" key="5">
    <source>
        <dbReference type="Proteomes" id="UP000014113"/>
    </source>
</evidence>
<keyword evidence="2" id="KW-0178">Competence</keyword>
<organism evidence="4 5">
    <name type="scientific">Enterococcus columbae DSM 7374 = ATCC 51263</name>
    <dbReference type="NCBI Taxonomy" id="1121865"/>
    <lineage>
        <taxon>Bacteria</taxon>
        <taxon>Bacillati</taxon>
        <taxon>Bacillota</taxon>
        <taxon>Bacilli</taxon>
        <taxon>Lactobacillales</taxon>
        <taxon>Enterococcaceae</taxon>
        <taxon>Enterococcus</taxon>
    </lineage>
</organism>